<evidence type="ECO:0000313" key="3">
    <source>
        <dbReference type="Proteomes" id="UP000580043"/>
    </source>
</evidence>
<feature type="transmembrane region" description="Helical" evidence="1">
    <location>
        <begin position="102"/>
        <end position="121"/>
    </location>
</feature>
<feature type="transmembrane region" description="Helical" evidence="1">
    <location>
        <begin position="479"/>
        <end position="499"/>
    </location>
</feature>
<keyword evidence="1" id="KW-1133">Transmembrane helix</keyword>
<dbReference type="EMBL" id="JABBGA010000005">
    <property type="protein sequence ID" value="NML25870.1"/>
    <property type="molecule type" value="Genomic_DNA"/>
</dbReference>
<proteinExistence type="predicted"/>
<reference evidence="2 3" key="1">
    <citation type="submission" date="2020-04" db="EMBL/GenBank/DDBJ databases">
        <title>Zoogloea sp. G-4-1-14 isolated from soil.</title>
        <authorList>
            <person name="Dahal R.H."/>
        </authorList>
    </citation>
    <scope>NUCLEOTIDE SEQUENCE [LARGE SCALE GENOMIC DNA]</scope>
    <source>
        <strain evidence="2 3">G-4-1-14</strain>
    </source>
</reference>
<keyword evidence="1" id="KW-0472">Membrane</keyword>
<feature type="transmembrane region" description="Helical" evidence="1">
    <location>
        <begin position="417"/>
        <end position="434"/>
    </location>
</feature>
<feature type="transmembrane region" description="Helical" evidence="1">
    <location>
        <begin position="258"/>
        <end position="278"/>
    </location>
</feature>
<name>A0A848G3Y6_9RHOO</name>
<accession>A0A848G3Y6</accession>
<dbReference type="RefSeq" id="WP_169145412.1">
    <property type="nucleotide sequence ID" value="NZ_JABBGA010000005.1"/>
</dbReference>
<dbReference type="Proteomes" id="UP000580043">
    <property type="component" value="Unassembled WGS sequence"/>
</dbReference>
<sequence length="636" mass="68438">MSALLLGVIGAVALALVGGGKVAALYLVLPVAAALRWASWLRQATGLASLAGGWSLAMLALTALLTCLELARVPAQVSALALGGLLLWVPRGSRSELASQTTGMASLFLLVLVSLGLLGAWGCSLWSGLQLLGQGGDWLLWQDWSNHGVVIDVLAQGREFGLRDIRARGLPLLPYHYLSYGLPAWLAALSGVGGIAMALALWWPVGLLLLVTAGSEWVARLRPEQPWLALVVPLSLFLPDAALLGSGHAFLGWHWLQIIAPGSLYGGAVVVLLSSWLYGWRQRNDMSRPGFELLVVLTVLALAMFVKAQIILLAGPLFILWWAATWPGSPSVRRLLTGGLLVLAWIVLNWITLPGLPLMHLGGGGWREYWPFLLLVLQDGWLDSLKADWMAPGVILVGTLGWMLVGALAWPRAPWPVRCWMLLLIGGYLLYALGLDLDHRGSTGTPDELQHRPLVWVLPMWWLTTAPFLWPARKPEWPVCIGIGAAVCAAACVAGLVFGPTLQLGPRKLAATPPLPAGLAGSAAFIRQHRGESDVCQNADGDPQFRWSALAHCPAYWVDFNVHARSSAAVKARADAWRNIRSLPPAERLAALREAGIRWYSAGPLPAGGSPSDDPRLPLTPAFQSGDGYVVYQLLP</sequence>
<organism evidence="2 3">
    <name type="scientific">Zoogloea dura</name>
    <dbReference type="NCBI Taxonomy" id="2728840"/>
    <lineage>
        <taxon>Bacteria</taxon>
        <taxon>Pseudomonadati</taxon>
        <taxon>Pseudomonadota</taxon>
        <taxon>Betaproteobacteria</taxon>
        <taxon>Rhodocyclales</taxon>
        <taxon>Zoogloeaceae</taxon>
        <taxon>Zoogloea</taxon>
    </lineage>
</organism>
<feature type="transmembrane region" description="Helical" evidence="1">
    <location>
        <begin position="293"/>
        <end position="323"/>
    </location>
</feature>
<evidence type="ECO:0000256" key="1">
    <source>
        <dbReference type="SAM" id="Phobius"/>
    </source>
</evidence>
<evidence type="ECO:0000313" key="2">
    <source>
        <dbReference type="EMBL" id="NML25870.1"/>
    </source>
</evidence>
<comment type="caution">
    <text evidence="2">The sequence shown here is derived from an EMBL/GenBank/DDBJ whole genome shotgun (WGS) entry which is preliminary data.</text>
</comment>
<feature type="transmembrane region" description="Helical" evidence="1">
    <location>
        <begin position="454"/>
        <end position="472"/>
    </location>
</feature>
<feature type="transmembrane region" description="Helical" evidence="1">
    <location>
        <begin position="389"/>
        <end position="410"/>
    </location>
</feature>
<feature type="transmembrane region" description="Helical" evidence="1">
    <location>
        <begin position="184"/>
        <end position="205"/>
    </location>
</feature>
<feature type="transmembrane region" description="Helical" evidence="1">
    <location>
        <begin position="225"/>
        <end position="246"/>
    </location>
</feature>
<keyword evidence="1" id="KW-0812">Transmembrane</keyword>
<feature type="transmembrane region" description="Helical" evidence="1">
    <location>
        <begin position="43"/>
        <end position="66"/>
    </location>
</feature>
<protein>
    <submittedName>
        <fullName evidence="2">Uncharacterized protein</fullName>
    </submittedName>
</protein>
<feature type="transmembrane region" description="Helical" evidence="1">
    <location>
        <begin position="335"/>
        <end position="353"/>
    </location>
</feature>
<keyword evidence="3" id="KW-1185">Reference proteome</keyword>
<gene>
    <name evidence="2" type="ORF">HHL15_08970</name>
</gene>
<dbReference type="AlphaFoldDB" id="A0A848G3Y6"/>